<dbReference type="Gene3D" id="3.30.300.30">
    <property type="match status" value="1"/>
</dbReference>
<keyword evidence="7 13" id="KW-0812">Transmembrane</keyword>
<dbReference type="RefSeq" id="WP_044615713.1">
    <property type="nucleotide sequence ID" value="NZ_CP007142.1"/>
</dbReference>
<dbReference type="PANTHER" id="PTHR30046">
    <property type="entry name" value="FLAGELLAR M-RING PROTEIN"/>
    <property type="match status" value="1"/>
</dbReference>
<dbReference type="InterPro" id="IPR013556">
    <property type="entry name" value="Flag_M-ring_C"/>
</dbReference>
<protein>
    <recommendedName>
        <fullName evidence="5">Flagellar M-ring protein</fullName>
    </recommendedName>
</protein>
<keyword evidence="6" id="KW-1003">Cell membrane</keyword>
<gene>
    <name evidence="16" type="ORF">YC6258_00666</name>
</gene>
<dbReference type="AlphaFoldDB" id="A0A0C5VEW6"/>
<keyword evidence="16" id="KW-0969">Cilium</keyword>
<dbReference type="Proteomes" id="UP000032266">
    <property type="component" value="Chromosome"/>
</dbReference>
<evidence type="ECO:0000259" key="15">
    <source>
        <dbReference type="Pfam" id="PF08345"/>
    </source>
</evidence>
<keyword evidence="10" id="KW-0975">Bacterial flagellum</keyword>
<evidence type="ECO:0000256" key="7">
    <source>
        <dbReference type="ARBA" id="ARBA00022692"/>
    </source>
</evidence>
<accession>A0A0C5VEW6</accession>
<dbReference type="Pfam" id="PF08345">
    <property type="entry name" value="YscJ_FliF_C"/>
    <property type="match status" value="1"/>
</dbReference>
<dbReference type="NCBIfam" id="TIGR00206">
    <property type="entry name" value="fliF"/>
    <property type="match status" value="1"/>
</dbReference>
<keyword evidence="16" id="KW-0966">Cell projection</keyword>
<evidence type="ECO:0000256" key="8">
    <source>
        <dbReference type="ARBA" id="ARBA00022989"/>
    </source>
</evidence>
<organism evidence="16 17">
    <name type="scientific">Gynuella sunshinyii YC6258</name>
    <dbReference type="NCBI Taxonomy" id="1445510"/>
    <lineage>
        <taxon>Bacteria</taxon>
        <taxon>Pseudomonadati</taxon>
        <taxon>Pseudomonadota</taxon>
        <taxon>Gammaproteobacteria</taxon>
        <taxon>Oceanospirillales</taxon>
        <taxon>Saccharospirillaceae</taxon>
        <taxon>Gynuella</taxon>
    </lineage>
</organism>
<keyword evidence="16" id="KW-0282">Flagellum</keyword>
<dbReference type="HOGENOM" id="CLU_028108_3_0_6"/>
<evidence type="ECO:0000256" key="11">
    <source>
        <dbReference type="ARBA" id="ARBA00025936"/>
    </source>
</evidence>
<dbReference type="STRING" id="1445510.YC6258_00666"/>
<comment type="subcellular location">
    <subcellularLocation>
        <location evidence="2">Bacterial flagellum basal body</location>
    </subcellularLocation>
    <subcellularLocation>
        <location evidence="3">Cell membrane</location>
        <topology evidence="3">Multi-pass membrane protein</topology>
    </subcellularLocation>
</comment>
<keyword evidence="16" id="KW-0449">Lipoprotein</keyword>
<evidence type="ECO:0000256" key="9">
    <source>
        <dbReference type="ARBA" id="ARBA00023136"/>
    </source>
</evidence>
<feature type="transmembrane region" description="Helical" evidence="13">
    <location>
        <begin position="20"/>
        <end position="38"/>
    </location>
</feature>
<keyword evidence="8 13" id="KW-1133">Transmembrane helix</keyword>
<evidence type="ECO:0000313" key="16">
    <source>
        <dbReference type="EMBL" id="AJQ92716.1"/>
    </source>
</evidence>
<dbReference type="InterPro" id="IPR000067">
    <property type="entry name" value="FlgMring_FliF"/>
</dbReference>
<feature type="region of interest" description="Disordered" evidence="12">
    <location>
        <begin position="274"/>
        <end position="304"/>
    </location>
</feature>
<dbReference type="PRINTS" id="PR01009">
    <property type="entry name" value="FLGMRINGFLIF"/>
</dbReference>
<evidence type="ECO:0000256" key="12">
    <source>
        <dbReference type="SAM" id="MobiDB-lite"/>
    </source>
</evidence>
<evidence type="ECO:0000256" key="3">
    <source>
        <dbReference type="ARBA" id="ARBA00004651"/>
    </source>
</evidence>
<evidence type="ECO:0000256" key="2">
    <source>
        <dbReference type="ARBA" id="ARBA00004117"/>
    </source>
</evidence>
<evidence type="ECO:0000256" key="6">
    <source>
        <dbReference type="ARBA" id="ARBA00022475"/>
    </source>
</evidence>
<dbReference type="GO" id="GO:0071973">
    <property type="term" value="P:bacterial-type flagellum-dependent cell motility"/>
    <property type="evidence" value="ECO:0007669"/>
    <property type="project" value="InterPro"/>
</dbReference>
<evidence type="ECO:0000256" key="1">
    <source>
        <dbReference type="ARBA" id="ARBA00003820"/>
    </source>
</evidence>
<dbReference type="InterPro" id="IPR043427">
    <property type="entry name" value="YscJ/FliF"/>
</dbReference>
<evidence type="ECO:0000259" key="14">
    <source>
        <dbReference type="Pfam" id="PF01514"/>
    </source>
</evidence>
<dbReference type="Pfam" id="PF01514">
    <property type="entry name" value="YscJ_FliF"/>
    <property type="match status" value="1"/>
</dbReference>
<dbReference type="PATRIC" id="fig|1445510.3.peg.654"/>
<dbReference type="EMBL" id="CP007142">
    <property type="protein sequence ID" value="AJQ92716.1"/>
    <property type="molecule type" value="Genomic_DNA"/>
</dbReference>
<dbReference type="KEGG" id="gsn:YC6258_00666"/>
<evidence type="ECO:0000256" key="5">
    <source>
        <dbReference type="ARBA" id="ARBA00017949"/>
    </source>
</evidence>
<proteinExistence type="inferred from homology"/>
<name>A0A0C5VEW6_9GAMM</name>
<keyword evidence="17" id="KW-1185">Reference proteome</keyword>
<evidence type="ECO:0000256" key="10">
    <source>
        <dbReference type="ARBA" id="ARBA00023143"/>
    </source>
</evidence>
<dbReference type="GO" id="GO:0009431">
    <property type="term" value="C:bacterial-type flagellum basal body, MS ring"/>
    <property type="evidence" value="ECO:0007669"/>
    <property type="project" value="InterPro"/>
</dbReference>
<dbReference type="OrthoDB" id="8554211at2"/>
<reference evidence="16 17" key="1">
    <citation type="submission" date="2014-01" db="EMBL/GenBank/DDBJ databases">
        <title>Full genme sequencing of cellulolytic bacterium Gynuella sunshinyii YC6258T gen. nov., sp. nov.</title>
        <authorList>
            <person name="Khan H."/>
            <person name="Chung E.J."/>
            <person name="Chung Y.R."/>
        </authorList>
    </citation>
    <scope>NUCLEOTIDE SEQUENCE [LARGE SCALE GENOMIC DNA]</scope>
    <source>
        <strain evidence="16 17">YC6258</strain>
    </source>
</reference>
<dbReference type="GO" id="GO:0005886">
    <property type="term" value="C:plasma membrane"/>
    <property type="evidence" value="ECO:0007669"/>
    <property type="project" value="UniProtKB-SubCell"/>
</dbReference>
<dbReference type="InterPro" id="IPR006182">
    <property type="entry name" value="FliF_N_dom"/>
</dbReference>
<comment type="similarity">
    <text evidence="4">Belongs to the FliF family.</text>
</comment>
<dbReference type="InterPro" id="IPR045851">
    <property type="entry name" value="AMP-bd_C_sf"/>
</dbReference>
<feature type="domain" description="Flagellar M-ring N-terminal" evidence="14">
    <location>
        <begin position="39"/>
        <end position="213"/>
    </location>
</feature>
<evidence type="ECO:0000256" key="13">
    <source>
        <dbReference type="SAM" id="Phobius"/>
    </source>
</evidence>
<feature type="compositionally biased region" description="Basic and acidic residues" evidence="12">
    <location>
        <begin position="291"/>
        <end position="304"/>
    </location>
</feature>
<comment type="function">
    <text evidence="1">The M ring may be actively involved in energy transduction.</text>
</comment>
<sequence>MSTTKQPLFSDLSSAAKISLAAGVILILALAAGLYWWSAQTQYQVVLQNAQKEDIARAEQELNTHQIPFQITEDGLSLMVADQYASQARIILADLGLPFDNTVGLEMFATSDFGVTEFAQQINYKRALEGELTRTISAMHEVRYARVHLVLPEKGLLKSDHIPSSAAVTLFLRNGVSLSSDQVTGIQRLVVASVPGMQPDHVTILDQQGNTLSHDSSDSPAMKIDNEQAELEARLQQKVADILLQQFSAQAFKVTVNAEIERHATHRVEERPVMGTDGKGALTRKISSTEYPDKNSKPTQHSEENYQYGLIREETDIPGGSLSRLSVAVWLAADLSEEQKSDLETLIQIAVGADPQRGDRVALMVSAPALVEPTPAVTPEHPAPDMTAADSNPAPTQVNINAQADFDIPIGGITVNALYFIAGLLGLLIICILVMIKLMWDMRKMRLTRQQREVLLGQLNQILYEQKREQV</sequence>
<comment type="subunit">
    <text evidence="11">The basal body constitutes a major portion of the flagellar organelle and consists of four rings (L,P,S, and M) mounted on a central rod. The M ring is integral to the inner membrane of the cell and may be connected to the flagellar rod via the S ring. The S (supramembrane ring) lies just distal to the M ring. The L and P rings lie in the outer membrane and the periplasmic space, respectively.</text>
</comment>
<feature type="transmembrane region" description="Helical" evidence="13">
    <location>
        <begin position="417"/>
        <end position="440"/>
    </location>
</feature>
<keyword evidence="9 13" id="KW-0472">Membrane</keyword>
<evidence type="ECO:0000313" key="17">
    <source>
        <dbReference type="Proteomes" id="UP000032266"/>
    </source>
</evidence>
<dbReference type="PANTHER" id="PTHR30046:SF0">
    <property type="entry name" value="FLAGELLAR M-RING PROTEIN"/>
    <property type="match status" value="1"/>
</dbReference>
<evidence type="ECO:0000256" key="4">
    <source>
        <dbReference type="ARBA" id="ARBA00007971"/>
    </source>
</evidence>
<feature type="domain" description="Flagellar M-ring C-terminal" evidence="15">
    <location>
        <begin position="273"/>
        <end position="364"/>
    </location>
</feature>
<dbReference type="GO" id="GO:0003774">
    <property type="term" value="F:cytoskeletal motor activity"/>
    <property type="evidence" value="ECO:0007669"/>
    <property type="project" value="InterPro"/>
</dbReference>